<reference evidence="1" key="1">
    <citation type="submission" date="2020-08" db="EMBL/GenBank/DDBJ databases">
        <title>Genome sequencing and assembly of the red palm weevil Rhynchophorus ferrugineus.</title>
        <authorList>
            <person name="Dias G.B."/>
            <person name="Bergman C.M."/>
            <person name="Manee M."/>
        </authorList>
    </citation>
    <scope>NUCLEOTIDE SEQUENCE</scope>
    <source>
        <strain evidence="1">AA-2017</strain>
        <tissue evidence="1">Whole larva</tissue>
    </source>
</reference>
<dbReference type="AlphaFoldDB" id="A0A834J320"/>
<organism evidence="1 2">
    <name type="scientific">Rhynchophorus ferrugineus</name>
    <name type="common">Red palm weevil</name>
    <name type="synonym">Curculio ferrugineus</name>
    <dbReference type="NCBI Taxonomy" id="354439"/>
    <lineage>
        <taxon>Eukaryota</taxon>
        <taxon>Metazoa</taxon>
        <taxon>Ecdysozoa</taxon>
        <taxon>Arthropoda</taxon>
        <taxon>Hexapoda</taxon>
        <taxon>Insecta</taxon>
        <taxon>Pterygota</taxon>
        <taxon>Neoptera</taxon>
        <taxon>Endopterygota</taxon>
        <taxon>Coleoptera</taxon>
        <taxon>Polyphaga</taxon>
        <taxon>Cucujiformia</taxon>
        <taxon>Curculionidae</taxon>
        <taxon>Dryophthorinae</taxon>
        <taxon>Rhynchophorus</taxon>
    </lineage>
</organism>
<evidence type="ECO:0000313" key="1">
    <source>
        <dbReference type="EMBL" id="KAF7287022.1"/>
    </source>
</evidence>
<accession>A0A834J320</accession>
<dbReference type="Proteomes" id="UP000625711">
    <property type="component" value="Unassembled WGS sequence"/>
</dbReference>
<sequence length="163" mass="18634">MGYNGIYTGNIVSFDYSDINDVIVPIITKPIWDNLSELSKVQYRIRFLIYTQATVIRKNCTLKQFLIDIVPPVAFSRSIDSNFDGNISLHIHEYNKYHVSTEDIVLASNFDLSEINFDEIESYASYNLSNFIICVSSAEYHADSSTEEILTDTFVVFLEVFNG</sequence>
<dbReference type="EMBL" id="JAACXV010000017">
    <property type="protein sequence ID" value="KAF7287022.1"/>
    <property type="molecule type" value="Genomic_DNA"/>
</dbReference>
<name>A0A834J320_RHYFE</name>
<protein>
    <submittedName>
        <fullName evidence="1">Uncharacterized protein</fullName>
    </submittedName>
</protein>
<evidence type="ECO:0000313" key="2">
    <source>
        <dbReference type="Proteomes" id="UP000625711"/>
    </source>
</evidence>
<gene>
    <name evidence="1" type="ORF">GWI33_002858</name>
</gene>
<comment type="caution">
    <text evidence="1">The sequence shown here is derived from an EMBL/GenBank/DDBJ whole genome shotgun (WGS) entry which is preliminary data.</text>
</comment>
<keyword evidence="2" id="KW-1185">Reference proteome</keyword>
<proteinExistence type="predicted"/>